<dbReference type="Proteomes" id="UP000253383">
    <property type="component" value="Unassembled WGS sequence"/>
</dbReference>
<organism evidence="2 3">
    <name type="scientific">Larkinella punicea</name>
    <dbReference type="NCBI Taxonomy" id="2315727"/>
    <lineage>
        <taxon>Bacteria</taxon>
        <taxon>Pseudomonadati</taxon>
        <taxon>Bacteroidota</taxon>
        <taxon>Cytophagia</taxon>
        <taxon>Cytophagales</taxon>
        <taxon>Spirosomataceae</taxon>
        <taxon>Larkinella</taxon>
    </lineage>
</organism>
<feature type="chain" id="PRO_5016628759" description="DUF5683 domain-containing protein" evidence="1">
    <location>
        <begin position="28"/>
        <end position="280"/>
    </location>
</feature>
<evidence type="ECO:0008006" key="4">
    <source>
        <dbReference type="Google" id="ProtNLM"/>
    </source>
</evidence>
<reference evidence="2 3" key="1">
    <citation type="submission" date="2018-07" db="EMBL/GenBank/DDBJ databases">
        <title>Genome analysis of Larkinella rosea.</title>
        <authorList>
            <person name="Zhou Z."/>
            <person name="Wang G."/>
        </authorList>
    </citation>
    <scope>NUCLEOTIDE SEQUENCE [LARGE SCALE GENOMIC DNA]</scope>
    <source>
        <strain evidence="3">zzj9</strain>
    </source>
</reference>
<name>A0A368JT63_9BACT</name>
<evidence type="ECO:0000313" key="2">
    <source>
        <dbReference type="EMBL" id="RCR69874.1"/>
    </source>
</evidence>
<evidence type="ECO:0000313" key="3">
    <source>
        <dbReference type="Proteomes" id="UP000253383"/>
    </source>
</evidence>
<keyword evidence="1" id="KW-0732">Signal</keyword>
<sequence length="280" mass="31486">MHQQYALFWLKRWVAFFLMLSALPAVSQVAVTNIRINVIEESSVEILYDITGNQPADSVYFRLRSQINGVLNPAPQFISGDWGQDVSPGTNRRIVWRALENGFELDENIRATLLVKVIPGAGRKPAESVTETPIALPKKKYRPGGPEFALLSVVAPGVGNIFVQSPKPVIGHRLGITATCYGLMLYGFMERKKSRDDYALYEQQRNRTAAQPFYDSANDHHHRYMIATRLSGAIWITDIVATLVKGVRNQKQRTKTVEPKVSLKPGYQSGYPVAVFNYKF</sequence>
<feature type="signal peptide" evidence="1">
    <location>
        <begin position="1"/>
        <end position="27"/>
    </location>
</feature>
<keyword evidence="3" id="KW-1185">Reference proteome</keyword>
<dbReference type="EMBL" id="QOWE01000006">
    <property type="protein sequence ID" value="RCR69874.1"/>
    <property type="molecule type" value="Genomic_DNA"/>
</dbReference>
<dbReference type="RefSeq" id="WP_114405571.1">
    <property type="nucleotide sequence ID" value="NZ_QOWE01000006.1"/>
</dbReference>
<accession>A0A368JT63</accession>
<dbReference type="OrthoDB" id="953501at2"/>
<evidence type="ECO:0000256" key="1">
    <source>
        <dbReference type="SAM" id="SignalP"/>
    </source>
</evidence>
<protein>
    <recommendedName>
        <fullName evidence="4">DUF5683 domain-containing protein</fullName>
    </recommendedName>
</protein>
<dbReference type="AlphaFoldDB" id="A0A368JT63"/>
<gene>
    <name evidence="2" type="ORF">DUE52_08505</name>
</gene>
<proteinExistence type="predicted"/>
<comment type="caution">
    <text evidence="2">The sequence shown here is derived from an EMBL/GenBank/DDBJ whole genome shotgun (WGS) entry which is preliminary data.</text>
</comment>